<gene>
    <name evidence="1" type="ORF">AVDCRST_MAG96-1461</name>
</gene>
<evidence type="ECO:0000313" key="1">
    <source>
        <dbReference type="EMBL" id="CAA9489893.1"/>
    </source>
</evidence>
<name>A0A6J4SES7_9BACT</name>
<sequence>MYFYDRNIIGLLCCHSRRPFNEKVQGTEQKLFYLEKLRKKIFEEKTK</sequence>
<dbReference type="EMBL" id="CADCVN010000548">
    <property type="protein sequence ID" value="CAA9489893.1"/>
    <property type="molecule type" value="Genomic_DNA"/>
</dbReference>
<reference evidence="1" key="1">
    <citation type="submission" date="2020-02" db="EMBL/GenBank/DDBJ databases">
        <authorList>
            <person name="Meier V. D."/>
        </authorList>
    </citation>
    <scope>NUCLEOTIDE SEQUENCE</scope>
    <source>
        <strain evidence="1">AVDCRST_MAG96</strain>
    </source>
</reference>
<accession>A0A6J4SES7</accession>
<proteinExistence type="predicted"/>
<protein>
    <submittedName>
        <fullName evidence="1">Uncharacterized protein</fullName>
    </submittedName>
</protein>
<dbReference type="AlphaFoldDB" id="A0A6J4SES7"/>
<organism evidence="1">
    <name type="scientific">uncultured Segetibacter sp</name>
    <dbReference type="NCBI Taxonomy" id="481133"/>
    <lineage>
        <taxon>Bacteria</taxon>
        <taxon>Pseudomonadati</taxon>
        <taxon>Bacteroidota</taxon>
        <taxon>Chitinophagia</taxon>
        <taxon>Chitinophagales</taxon>
        <taxon>Chitinophagaceae</taxon>
        <taxon>Segetibacter</taxon>
        <taxon>environmental samples</taxon>
    </lineage>
</organism>